<dbReference type="PANTHER" id="PTHR10000:SF8">
    <property type="entry name" value="HAD SUPERFAMILY HYDROLASE-LIKE, TYPE 3"/>
    <property type="match status" value="1"/>
</dbReference>
<dbReference type="AlphaFoldDB" id="A0A074ITM0"/>
<proteinExistence type="predicted"/>
<name>A0A074ITM0_STRSL</name>
<dbReference type="CDD" id="cd07516">
    <property type="entry name" value="HAD_Pase"/>
    <property type="match status" value="1"/>
</dbReference>
<dbReference type="NCBIfam" id="TIGR01484">
    <property type="entry name" value="HAD-SF-IIB"/>
    <property type="match status" value="1"/>
</dbReference>
<dbReference type="Pfam" id="PF08282">
    <property type="entry name" value="Hydrolase_3"/>
    <property type="match status" value="1"/>
</dbReference>
<comment type="caution">
    <text evidence="1">The sequence shown here is derived from an EMBL/GenBank/DDBJ whole genome shotgun (WGS) entry which is preliminary data.</text>
</comment>
<dbReference type="PANTHER" id="PTHR10000">
    <property type="entry name" value="PHOSPHOSERINE PHOSPHATASE"/>
    <property type="match status" value="1"/>
</dbReference>
<evidence type="ECO:0000313" key="2">
    <source>
        <dbReference type="Proteomes" id="UP000027855"/>
    </source>
</evidence>
<dbReference type="GO" id="GO:0005829">
    <property type="term" value="C:cytosol"/>
    <property type="evidence" value="ECO:0007669"/>
    <property type="project" value="TreeGrafter"/>
</dbReference>
<dbReference type="SFLD" id="SFLDG01140">
    <property type="entry name" value="C2.B:_Phosphomannomutase_and_P"/>
    <property type="match status" value="1"/>
</dbReference>
<evidence type="ECO:0000313" key="1">
    <source>
        <dbReference type="EMBL" id="KEO45083.1"/>
    </source>
</evidence>
<dbReference type="Gene3D" id="3.40.50.1000">
    <property type="entry name" value="HAD superfamily/HAD-like"/>
    <property type="match status" value="1"/>
</dbReference>
<dbReference type="SFLD" id="SFLDS00003">
    <property type="entry name" value="Haloacid_Dehalogenase"/>
    <property type="match status" value="1"/>
</dbReference>
<dbReference type="GO" id="GO:0000287">
    <property type="term" value="F:magnesium ion binding"/>
    <property type="evidence" value="ECO:0007669"/>
    <property type="project" value="TreeGrafter"/>
</dbReference>
<dbReference type="GO" id="GO:0016791">
    <property type="term" value="F:phosphatase activity"/>
    <property type="evidence" value="ECO:0007669"/>
    <property type="project" value="TreeGrafter"/>
</dbReference>
<gene>
    <name evidence="1" type="ORF">DL07_02475</name>
</gene>
<organism evidence="1 2">
    <name type="scientific">Streptococcus salivarius</name>
    <dbReference type="NCBI Taxonomy" id="1304"/>
    <lineage>
        <taxon>Bacteria</taxon>
        <taxon>Bacillati</taxon>
        <taxon>Bacillota</taxon>
        <taxon>Bacilli</taxon>
        <taxon>Lactobacillales</taxon>
        <taxon>Streptococcaceae</taxon>
        <taxon>Streptococcus</taxon>
    </lineage>
</organism>
<reference evidence="1 2" key="1">
    <citation type="submission" date="2014-04" db="EMBL/GenBank/DDBJ databases">
        <title>Variable characteristics of bacteriocin-producing Streptococcus salivarius strains isolated from Malaysian subjects.</title>
        <authorList>
            <person name="Philip K."/>
            <person name="Barbour A."/>
        </authorList>
    </citation>
    <scope>NUCLEOTIDE SEQUENCE [LARGE SCALE GENOMIC DNA]</scope>
    <source>
        <strain evidence="1 2">NU10</strain>
    </source>
</reference>
<dbReference type="Gene3D" id="3.30.1240.10">
    <property type="match status" value="1"/>
</dbReference>
<accession>A0A074ITM0</accession>
<dbReference type="RefSeq" id="WP_037601974.1">
    <property type="nucleotide sequence ID" value="NZ_CAJHJN010000001.1"/>
</dbReference>
<dbReference type="NCBIfam" id="TIGR00099">
    <property type="entry name" value="Cof-subfamily"/>
    <property type="match status" value="1"/>
</dbReference>
<dbReference type="PROSITE" id="PS01228">
    <property type="entry name" value="COF_1"/>
    <property type="match status" value="1"/>
</dbReference>
<dbReference type="Proteomes" id="UP000027855">
    <property type="component" value="Unassembled WGS sequence"/>
</dbReference>
<dbReference type="InterPro" id="IPR000150">
    <property type="entry name" value="Cof"/>
</dbReference>
<dbReference type="SUPFAM" id="SSF56784">
    <property type="entry name" value="HAD-like"/>
    <property type="match status" value="1"/>
</dbReference>
<dbReference type="InterPro" id="IPR006379">
    <property type="entry name" value="HAD-SF_hydro_IIB"/>
</dbReference>
<dbReference type="EMBL" id="JJMT01000014">
    <property type="protein sequence ID" value="KEO45083.1"/>
    <property type="molecule type" value="Genomic_DNA"/>
</dbReference>
<sequence length="273" mass="30127">MNQNQVKLIAIDMDGTLLNSQKEIPVENIKAIQEAAAAGIKIVLCTGRPRSGILPHFEKLGLSEEEYIIMNNGCSTYETKNWNLLQYESLSRSEMEELLQACEGFPEVALTFTGEKTYYVVGDEVPELVAYDASTVFTEAKARSLEEIFVEGQVIFQAMYMADSEPLDAFQNAVQDRLSQSYSTVRSQDYIFEIMPQGATKASGLKHLAEKLGIAPDQIMALGDAANDLEMLKFVGQSVAMGNASDDIKELCKYVTLTNDEAGVAHAIRTWAL</sequence>
<dbReference type="PROSITE" id="PS01229">
    <property type="entry name" value="COF_2"/>
    <property type="match status" value="1"/>
</dbReference>
<dbReference type="InterPro" id="IPR023214">
    <property type="entry name" value="HAD_sf"/>
</dbReference>
<dbReference type="InterPro" id="IPR036412">
    <property type="entry name" value="HAD-like_sf"/>
</dbReference>
<protein>
    <submittedName>
        <fullName evidence="1">Haloacid dehalogenase</fullName>
    </submittedName>
</protein>
<dbReference type="SFLD" id="SFLDG01144">
    <property type="entry name" value="C2.B.4:_PGP_Like"/>
    <property type="match status" value="1"/>
</dbReference>